<dbReference type="Proteomes" id="UP000243494">
    <property type="component" value="Unassembled WGS sequence"/>
</dbReference>
<comment type="caution">
    <text evidence="2">The sequence shown here is derived from an EMBL/GenBank/DDBJ whole genome shotgun (WGS) entry which is preliminary data.</text>
</comment>
<evidence type="ECO:0000313" key="2">
    <source>
        <dbReference type="EMBL" id="RDY23320.1"/>
    </source>
</evidence>
<gene>
    <name evidence="2" type="ORF">CHF27_008720</name>
</gene>
<dbReference type="Pfam" id="PF02368">
    <property type="entry name" value="Big_2"/>
    <property type="match status" value="1"/>
</dbReference>
<dbReference type="OrthoDB" id="1758320at2"/>
<dbReference type="RefSeq" id="WP_095406891.1">
    <property type="nucleotide sequence ID" value="NZ_NOJZ02000014.1"/>
</dbReference>
<evidence type="ECO:0000259" key="1">
    <source>
        <dbReference type="Pfam" id="PF02368"/>
    </source>
</evidence>
<dbReference type="InterPro" id="IPR008964">
    <property type="entry name" value="Invasin/intimin_cell_adhesion"/>
</dbReference>
<evidence type="ECO:0000313" key="3">
    <source>
        <dbReference type="Proteomes" id="UP000243494"/>
    </source>
</evidence>
<sequence length="564" mass="59137">MKLNISNGDVTIDSIGEYEIIGSSKVHNIHVNSKATIILDNVDIDVSKESKAAIDVDKSGNVIISLRGENKLKSGDNYAGIQMNGKCKVLIKGEENLSSLNIESGTSAAGIGGGYGDDLDGELIIEGGIINILSTREGAGIGGGNGTIRGGNLSGNVTINDGNLNITSGNYGGSGIGGGCSGDLSGEVIINGGKITSVAGKYGIGAGIGGGYDANLSGKLIINKGEVLAIGGEGASGIGGAINITKGGNLSGEVIINGGSITAKGGLYLEKYGGAGIGGGYNGNFSGKLILNDGEITADKAGNANDIGGGSNGEITGKVIIKIDKIQVNPTSLDLYIGESKIITSIVTINPEVHANISNFEKVKYLSEDTTVATVNKNGLVSAVGKGKTKIIVISMLDETKSAICSINVSNEIIKIGEIDLLIQVNKEELNIDELENIICYGNNPIIKDLYIDENIENFNVDVILPDCKEKVNSIVEYKKISLYLCITYSIALYTTKACMENLKIYALQKSEISSHLEFCLSKDEDFDINKFKIILNPKYEIDKNYSNKYYLFKISGTIGLVKN</sequence>
<accession>A0A371IS54</accession>
<reference evidence="2 3" key="1">
    <citation type="journal article" date="2017" name="Genome Announc.">
        <title>Draft Genome Sequence of Romboutsia maritimum sp. nov. Strain CCRI-22766(T), Isolated from Coastal Estuarine Mud.</title>
        <authorList>
            <person name="Maheux A.F."/>
            <person name="Boudreau D.K."/>
            <person name="Berube E."/>
            <person name="Boissinot M."/>
            <person name="Raymond F."/>
            <person name="Brodeur S."/>
            <person name="Corbeil J."/>
            <person name="Brightwell G."/>
            <person name="Broda D."/>
            <person name="Omar R.F."/>
            <person name="Bergeron M.G."/>
        </authorList>
    </citation>
    <scope>NUCLEOTIDE SEQUENCE [LARGE SCALE GENOMIC DNA]</scope>
    <source>
        <strain evidence="2 3">CCRI-22766</strain>
    </source>
</reference>
<organism evidence="2 3">
    <name type="scientific">Romboutsia maritimum</name>
    <dbReference type="NCBI Taxonomy" id="2020948"/>
    <lineage>
        <taxon>Bacteria</taxon>
        <taxon>Bacillati</taxon>
        <taxon>Bacillota</taxon>
        <taxon>Clostridia</taxon>
        <taxon>Peptostreptococcales</taxon>
        <taxon>Peptostreptococcaceae</taxon>
        <taxon>Romboutsia</taxon>
    </lineage>
</organism>
<keyword evidence="3" id="KW-1185">Reference proteome</keyword>
<dbReference type="Gene3D" id="2.60.40.1080">
    <property type="match status" value="1"/>
</dbReference>
<name>A0A371IS54_9FIRM</name>
<dbReference type="InterPro" id="IPR003343">
    <property type="entry name" value="Big_2"/>
</dbReference>
<feature type="domain" description="BIG2" evidence="1">
    <location>
        <begin position="324"/>
        <end position="395"/>
    </location>
</feature>
<protein>
    <recommendedName>
        <fullName evidence="1">BIG2 domain-containing protein</fullName>
    </recommendedName>
</protein>
<dbReference type="SUPFAM" id="SSF49373">
    <property type="entry name" value="Invasin/intimin cell-adhesion fragments"/>
    <property type="match status" value="1"/>
</dbReference>
<dbReference type="AlphaFoldDB" id="A0A371IS54"/>
<dbReference type="EMBL" id="NOJZ02000014">
    <property type="protein sequence ID" value="RDY23320.1"/>
    <property type="molecule type" value="Genomic_DNA"/>
</dbReference>
<proteinExistence type="predicted"/>